<dbReference type="InterPro" id="IPR006357">
    <property type="entry name" value="HAD-SF_hydro_IIA"/>
</dbReference>
<reference evidence="1 2" key="1">
    <citation type="submission" date="2023-07" db="EMBL/GenBank/DDBJ databases">
        <title>Genomic Encyclopedia of Type Strains, Phase IV (KMG-IV): sequencing the most valuable type-strain genomes for metagenomic binning, comparative biology and taxonomic classification.</title>
        <authorList>
            <person name="Goeker M."/>
        </authorList>
    </citation>
    <scope>NUCLEOTIDE SEQUENCE [LARGE SCALE GENOMIC DNA]</scope>
    <source>
        <strain evidence="1 2">DSM 19619</strain>
    </source>
</reference>
<protein>
    <submittedName>
        <fullName evidence="1">HAD superfamily hydrolase (TIGR01459 family)</fullName>
    </submittedName>
</protein>
<dbReference type="InterPro" id="IPR023214">
    <property type="entry name" value="HAD_sf"/>
</dbReference>
<proteinExistence type="predicted"/>
<gene>
    <name evidence="1" type="ORF">QO011_008001</name>
</gene>
<sequence length="285" mass="29868">MTRIITGLGEVAGAYDALFCDIWGVVHNGHALFSGVAEALAAFRDRGGVVVLVSNAPRPAGSVAPQLDRLGLPRRAWDAIVTSGDVARSHVAAQAGKALFHLGPERDRPLFEGHDIRFAGEEAAEVIVCTGLFDDTVETPETYLPMLRRFLARGVPMICANPDLVVERGGTMIYCAGAIADAYETLGGPVVTCGKPHRPIYDAGFAVVETALGRRVEPGRVLAIGDSVRTDLAGAAAIGCGALFVTGGIHALEAGHGAALDEAALRTFLAEQGVAPDWAMPHLVW</sequence>
<dbReference type="PANTHER" id="PTHR19288:SF90">
    <property type="entry name" value="OS08G0542600 PROTEIN"/>
    <property type="match status" value="1"/>
</dbReference>
<dbReference type="Pfam" id="PF13344">
    <property type="entry name" value="Hydrolase_6"/>
    <property type="match status" value="1"/>
</dbReference>
<dbReference type="Pfam" id="PF13242">
    <property type="entry name" value="Hydrolase_like"/>
    <property type="match status" value="1"/>
</dbReference>
<accession>A0ABU0JNU6</accession>
<evidence type="ECO:0000313" key="1">
    <source>
        <dbReference type="EMBL" id="MDQ0474959.1"/>
    </source>
</evidence>
<organism evidence="1 2">
    <name type="scientific">Labrys wisconsinensis</name>
    <dbReference type="NCBI Taxonomy" id="425677"/>
    <lineage>
        <taxon>Bacteria</taxon>
        <taxon>Pseudomonadati</taxon>
        <taxon>Pseudomonadota</taxon>
        <taxon>Alphaproteobacteria</taxon>
        <taxon>Hyphomicrobiales</taxon>
        <taxon>Xanthobacteraceae</taxon>
        <taxon>Labrys</taxon>
    </lineage>
</organism>
<dbReference type="GO" id="GO:0016787">
    <property type="term" value="F:hydrolase activity"/>
    <property type="evidence" value="ECO:0007669"/>
    <property type="project" value="UniProtKB-KW"/>
</dbReference>
<name>A0ABU0JNU6_9HYPH</name>
<dbReference type="InterPro" id="IPR036412">
    <property type="entry name" value="HAD-like_sf"/>
</dbReference>
<dbReference type="SUPFAM" id="SSF56784">
    <property type="entry name" value="HAD-like"/>
    <property type="match status" value="1"/>
</dbReference>
<keyword evidence="2" id="KW-1185">Reference proteome</keyword>
<keyword evidence="1" id="KW-0378">Hydrolase</keyword>
<dbReference type="InterPro" id="IPR006356">
    <property type="entry name" value="HAD-SF_hydro_IIA_hyp3"/>
</dbReference>
<dbReference type="Gene3D" id="3.40.50.1000">
    <property type="entry name" value="HAD superfamily/HAD-like"/>
    <property type="match status" value="2"/>
</dbReference>
<dbReference type="RefSeq" id="WP_307285469.1">
    <property type="nucleotide sequence ID" value="NZ_JAUSVX010000028.1"/>
</dbReference>
<evidence type="ECO:0000313" key="2">
    <source>
        <dbReference type="Proteomes" id="UP001242480"/>
    </source>
</evidence>
<comment type="caution">
    <text evidence="1">The sequence shown here is derived from an EMBL/GenBank/DDBJ whole genome shotgun (WGS) entry which is preliminary data.</text>
</comment>
<dbReference type="Proteomes" id="UP001242480">
    <property type="component" value="Unassembled WGS sequence"/>
</dbReference>
<dbReference type="CDD" id="cd07525">
    <property type="entry name" value="HAD_like"/>
    <property type="match status" value="1"/>
</dbReference>
<dbReference type="PANTHER" id="PTHR19288">
    <property type="entry name" value="4-NITROPHENYLPHOSPHATASE-RELATED"/>
    <property type="match status" value="1"/>
</dbReference>
<dbReference type="NCBIfam" id="TIGR01459">
    <property type="entry name" value="HAD-SF-IIA-hyp4"/>
    <property type="match status" value="1"/>
</dbReference>
<dbReference type="EMBL" id="JAUSVX010000028">
    <property type="protein sequence ID" value="MDQ0474959.1"/>
    <property type="molecule type" value="Genomic_DNA"/>
</dbReference>
<dbReference type="NCBIfam" id="TIGR01460">
    <property type="entry name" value="HAD-SF-IIA"/>
    <property type="match status" value="1"/>
</dbReference>